<name>S5ND27_LIMRT</name>
<reference evidence="1 2" key="1">
    <citation type="journal article" date="2014" name="Genome Announc.">
        <title>Complete Genome Sequences of Lactobacillus johnsonii Strain N6.2 and Lactobacillus reuteri Strain TD1.</title>
        <authorList>
            <person name="Leonard M.T."/>
            <person name="Valladares R.B."/>
            <person name="Ardissone A."/>
            <person name="Gonzalez C.F."/>
            <person name="Lorca G.L."/>
            <person name="Triplett E.W."/>
        </authorList>
    </citation>
    <scope>NUCLEOTIDE SEQUENCE [LARGE SCALE GENOMIC DNA]</scope>
    <source>
        <strain evidence="1 2">TD1</strain>
    </source>
</reference>
<sequence length="32" mass="3532">MTKTKAAIEELEALGAIEIVSKRPKQHVITIL</sequence>
<dbReference type="AlphaFoldDB" id="S5ND27"/>
<accession>S5ND27</accession>
<proteinExistence type="predicted"/>
<evidence type="ECO:0000313" key="2">
    <source>
        <dbReference type="Proteomes" id="UP000015085"/>
    </source>
</evidence>
<dbReference type="KEGG" id="lrr:N134_00090"/>
<organism evidence="1 2">
    <name type="scientific">Limosilactobacillus reuteri TD1</name>
    <dbReference type="NCBI Taxonomy" id="1358027"/>
    <lineage>
        <taxon>Bacteria</taxon>
        <taxon>Bacillati</taxon>
        <taxon>Bacillota</taxon>
        <taxon>Bacilli</taxon>
        <taxon>Lactobacillales</taxon>
        <taxon>Lactobacillaceae</taxon>
        <taxon>Limosilactobacillus</taxon>
    </lineage>
</organism>
<gene>
    <name evidence="1" type="ORF">N134_00090</name>
</gene>
<dbReference type="HOGENOM" id="CLU_3390060_0_0_9"/>
<dbReference type="Proteomes" id="UP000015085">
    <property type="component" value="Chromosome"/>
</dbReference>
<protein>
    <submittedName>
        <fullName evidence="1">Uncharacterized protein</fullName>
    </submittedName>
</protein>
<dbReference type="EMBL" id="CP006603">
    <property type="protein sequence ID" value="AGR64943.1"/>
    <property type="molecule type" value="Genomic_DNA"/>
</dbReference>
<evidence type="ECO:0000313" key="1">
    <source>
        <dbReference type="EMBL" id="AGR64943.1"/>
    </source>
</evidence>